<evidence type="ECO:0000259" key="10">
    <source>
        <dbReference type="PROSITE" id="PS50881"/>
    </source>
</evidence>
<dbReference type="Pfam" id="PF03719">
    <property type="entry name" value="Ribosomal_S5_C"/>
    <property type="match status" value="1"/>
</dbReference>
<keyword evidence="4" id="KW-0496">Mitochondrion</keyword>
<evidence type="ECO:0000313" key="11">
    <source>
        <dbReference type="EMBL" id="KZF19491.1"/>
    </source>
</evidence>
<evidence type="ECO:0000256" key="3">
    <source>
        <dbReference type="ARBA" id="ARBA00022980"/>
    </source>
</evidence>
<accession>A0A164ZTG7</accession>
<dbReference type="FunFam" id="3.30.230.10:FF:000041">
    <property type="entry name" value="37S ribosomal protein S5"/>
    <property type="match status" value="1"/>
</dbReference>
<dbReference type="InterPro" id="IPR014721">
    <property type="entry name" value="Ribsml_uS5_D2-typ_fold_subgr"/>
</dbReference>
<dbReference type="GeneID" id="28896483"/>
<evidence type="ECO:0000313" key="12">
    <source>
        <dbReference type="Proteomes" id="UP000076632"/>
    </source>
</evidence>
<evidence type="ECO:0000256" key="8">
    <source>
        <dbReference type="PROSITE-ProRule" id="PRU00268"/>
    </source>
</evidence>
<comment type="function">
    <text evidence="6">Component of the mitochondrial ribosome (mitoribosome), a dedicated translation machinery responsible for the synthesis of mitochondrial genome-encoded proteins, including at least some of the essential transmembrane subunits of the mitochondrial respiratory chain. The mitoribosomes are attached to the mitochondrial inner membrane and translation products are cotranslationally integrated into the membrane.</text>
</comment>
<dbReference type="GO" id="GO:0005763">
    <property type="term" value="C:mitochondrial small ribosomal subunit"/>
    <property type="evidence" value="ECO:0007669"/>
    <property type="project" value="UniProtKB-ARBA"/>
</dbReference>
<dbReference type="FunCoup" id="A0A164ZTG7">
    <property type="interactions" value="565"/>
</dbReference>
<sequence>MSVSRPARCLFARASSAIPTAAQPSPMLGRLFSTTAAQCTRRRVKVGSLKASEMGNLVKEPAPVTSNLYKPYTKAEKAALAKRYTPEQIRAIEAGEEAVDTEDLATQGTIRNDPFGLRYVDDLSHRHAVVDKPVRNPESNYDPKMRLKTEREFGEDVTQWFKDLPEEPDKADWLKFKDNVRHYVGKEEAERAPVNYTAPKINKFNDPELRYHKAGDETDPQLLRLMQQTGLSEMRIKRLRVKNLVRHRVVNQTRMGKVASMYYLSVAGNGDGLLGIGEGKAQEAEDARKQAEMAAIRNMQPITRYESRTIYGEVEGKVSATELKLMARPPGFGLRCQHRIFEMAKCAGITDLAAKVTRSRNPMNTVKAAFEALKSQRRPEDIARARGKKFVDVRKVYYGGQV</sequence>
<dbReference type="InterPro" id="IPR020568">
    <property type="entry name" value="Ribosomal_Su5_D2-typ_SF"/>
</dbReference>
<dbReference type="InterPro" id="IPR000851">
    <property type="entry name" value="Ribosomal_uS5"/>
</dbReference>
<evidence type="ECO:0000256" key="9">
    <source>
        <dbReference type="RuleBase" id="RU003823"/>
    </source>
</evidence>
<dbReference type="STRING" id="1328760.A0A164ZTG7"/>
<dbReference type="PROSITE" id="PS50881">
    <property type="entry name" value="S5_DSRBD"/>
    <property type="match status" value="1"/>
</dbReference>
<dbReference type="PANTHER" id="PTHR48277">
    <property type="entry name" value="MITOCHONDRIAL RIBOSOMAL PROTEIN S5"/>
    <property type="match status" value="1"/>
</dbReference>
<comment type="subcellular location">
    <subcellularLocation>
        <location evidence="1">Mitochondrion</location>
    </subcellularLocation>
</comment>
<dbReference type="OMA" id="IYEMCRA"/>
<keyword evidence="5 8" id="KW-0687">Ribonucleoprotein</keyword>
<feature type="domain" description="S5 DRBM" evidence="10">
    <location>
        <begin position="239"/>
        <end position="302"/>
    </location>
</feature>
<dbReference type="SUPFAM" id="SSF54768">
    <property type="entry name" value="dsRNA-binding domain-like"/>
    <property type="match status" value="1"/>
</dbReference>
<organism evidence="11 12">
    <name type="scientific">Xylona heveae (strain CBS 132557 / TC161)</name>
    <dbReference type="NCBI Taxonomy" id="1328760"/>
    <lineage>
        <taxon>Eukaryota</taxon>
        <taxon>Fungi</taxon>
        <taxon>Dikarya</taxon>
        <taxon>Ascomycota</taxon>
        <taxon>Pezizomycotina</taxon>
        <taxon>Xylonomycetes</taxon>
        <taxon>Xylonales</taxon>
        <taxon>Xylonaceae</taxon>
        <taxon>Xylona</taxon>
    </lineage>
</organism>
<evidence type="ECO:0000256" key="2">
    <source>
        <dbReference type="ARBA" id="ARBA00008945"/>
    </source>
</evidence>
<dbReference type="GO" id="GO:0003735">
    <property type="term" value="F:structural constituent of ribosome"/>
    <property type="evidence" value="ECO:0007669"/>
    <property type="project" value="UniProtKB-UniRule"/>
</dbReference>
<dbReference type="InParanoid" id="A0A164ZTG7"/>
<dbReference type="Pfam" id="PF00333">
    <property type="entry name" value="Ribosomal_S5"/>
    <property type="match status" value="1"/>
</dbReference>
<dbReference type="Gene3D" id="3.30.230.10">
    <property type="match status" value="1"/>
</dbReference>
<keyword evidence="12" id="KW-1185">Reference proteome</keyword>
<dbReference type="SUPFAM" id="SSF54211">
    <property type="entry name" value="Ribosomal protein S5 domain 2-like"/>
    <property type="match status" value="1"/>
</dbReference>
<evidence type="ECO:0000256" key="7">
    <source>
        <dbReference type="ARBA" id="ARBA00039335"/>
    </source>
</evidence>
<dbReference type="GO" id="GO:0006412">
    <property type="term" value="P:translation"/>
    <property type="evidence" value="ECO:0007669"/>
    <property type="project" value="InterPro"/>
</dbReference>
<protein>
    <recommendedName>
        <fullName evidence="7">Small ribosomal subunit protein uS5m</fullName>
    </recommendedName>
</protein>
<evidence type="ECO:0000256" key="4">
    <source>
        <dbReference type="ARBA" id="ARBA00023128"/>
    </source>
</evidence>
<proteinExistence type="inferred from homology"/>
<comment type="similarity">
    <text evidence="2 9">Belongs to the universal ribosomal protein uS5 family.</text>
</comment>
<evidence type="ECO:0000256" key="6">
    <source>
        <dbReference type="ARBA" id="ARBA00037226"/>
    </source>
</evidence>
<dbReference type="FunFam" id="3.30.160.20:FF:000022">
    <property type="entry name" value="28S ribosomal protein S5, mitochondrial"/>
    <property type="match status" value="1"/>
</dbReference>
<gene>
    <name evidence="11" type="ORF">L228DRAFT_241710</name>
</gene>
<dbReference type="OrthoDB" id="309483at2759"/>
<name>A0A164ZTG7_XYLHT</name>
<dbReference type="GO" id="GO:0003723">
    <property type="term" value="F:RNA binding"/>
    <property type="evidence" value="ECO:0007669"/>
    <property type="project" value="InterPro"/>
</dbReference>
<dbReference type="EMBL" id="KV407466">
    <property type="protein sequence ID" value="KZF19491.1"/>
    <property type="molecule type" value="Genomic_DNA"/>
</dbReference>
<evidence type="ECO:0000256" key="5">
    <source>
        <dbReference type="ARBA" id="ARBA00023274"/>
    </source>
</evidence>
<keyword evidence="3 8" id="KW-0689">Ribosomal protein</keyword>
<dbReference type="PANTHER" id="PTHR48277:SF1">
    <property type="entry name" value="MITOCHONDRIAL RIBOSOMAL PROTEIN S5"/>
    <property type="match status" value="1"/>
</dbReference>
<dbReference type="Proteomes" id="UP000076632">
    <property type="component" value="Unassembled WGS sequence"/>
</dbReference>
<dbReference type="RefSeq" id="XP_018185046.1">
    <property type="nucleotide sequence ID" value="XM_018331346.1"/>
</dbReference>
<evidence type="ECO:0000256" key="1">
    <source>
        <dbReference type="ARBA" id="ARBA00004173"/>
    </source>
</evidence>
<dbReference type="Gene3D" id="3.30.160.20">
    <property type="match status" value="1"/>
</dbReference>
<dbReference type="InterPro" id="IPR005324">
    <property type="entry name" value="Ribosomal_uS5_C"/>
</dbReference>
<reference evidence="11 12" key="1">
    <citation type="journal article" date="2016" name="Fungal Biol.">
        <title>The genome of Xylona heveae provides a window into fungal endophytism.</title>
        <authorList>
            <person name="Gazis R."/>
            <person name="Kuo A."/>
            <person name="Riley R."/>
            <person name="LaButti K."/>
            <person name="Lipzen A."/>
            <person name="Lin J."/>
            <person name="Amirebrahimi M."/>
            <person name="Hesse C.N."/>
            <person name="Spatafora J.W."/>
            <person name="Henrissat B."/>
            <person name="Hainaut M."/>
            <person name="Grigoriev I.V."/>
            <person name="Hibbett D.S."/>
        </authorList>
    </citation>
    <scope>NUCLEOTIDE SEQUENCE [LARGE SCALE GENOMIC DNA]</scope>
    <source>
        <strain evidence="11 12">TC161</strain>
    </source>
</reference>
<dbReference type="AlphaFoldDB" id="A0A164ZTG7"/>
<dbReference type="InterPro" id="IPR013810">
    <property type="entry name" value="Ribosomal_uS5_N"/>
</dbReference>